<sequence length="858" mass="98956">MMALRQQMDHSNHDMVNLLSTQMHNIMSPLYELINKIGDKLGDGPPSRAMSANLNEMENLDGNGIFRQNVGQPNRNPNDNLDQIVERILNRHGFDVGRNERPYFVSSFPDYVTQVELPRGTKVPKFSKFAGELTESTVEHIARFVVECGDLANNEYLKMKYFPSSLTKHAFTWFTTLPPNSIHTWVQLEGSFHEHFFREETKVSIVDLMNIKRQSHETLDDYLNRFRQLKSRCYTNIPEHELVRIAVTGLDFSIRKKLVNEQLRDMAQLAEKVRRIEQIKLEKERLRKFDKFVRKEKMAYLENSKLSDDPNYDISSEDFEVNLAELRPGPTYQCQMLKPGDSIEGNSTKRYSFDVTKADKIFDILLKDKQIVLPENHKIPPFEQRKRKKFCKYHNMYGHWTNNCVHFRNLIKRAITDGRLAFEEKEMKVDTDPFVAHTGYVEPVSMGVNMVEVSVEDEENIEPISDEKLEELMDDFVKEEEPIYPKEGDSLVEFLLKKKEADREVMLCPRCSAVFDRAVAKAFEKSEMMKSYKAEKLREKATLNAGSNAGLTMRQVHMPQYNAPMGKMEMYNSSKFGNTFVPNANVPVGKWNAPPRPMGRGKQVMNYAGNLPFNNLTKTQWRRQQRMRKATFEGFRGNRFSIPIPQKGESSRKFIEDDEDLITDCFDSGFDDSLEDICGIVSILPSEYAGAMESVNEQEDIHREDFFDDSNYESKIVWVNQISRVIPKFNSAVFDSPTEEMKGHLKPLLLTLMIEGHEVNKVLIDGGAVVNILPKTMLKRFGKSMADLKPHNILISDYARKSSHPEGMILLDVQIRSVKRTTMFIVTPSKANFNVLLGREWIHGVGAVPSTVHQKIFF</sequence>
<accession>A0A151RG79</accession>
<dbReference type="Gramene" id="C.cajan_36501.t">
    <property type="protein sequence ID" value="C.cajan_36501.t"/>
    <property type="gene ID" value="C.cajan_36501"/>
</dbReference>
<reference evidence="2" key="1">
    <citation type="journal article" date="2012" name="Nat. Biotechnol.">
        <title>Draft genome sequence of pigeonpea (Cajanus cajan), an orphan legume crop of resource-poor farmers.</title>
        <authorList>
            <person name="Varshney R.K."/>
            <person name="Chen W."/>
            <person name="Li Y."/>
            <person name="Bharti A.K."/>
            <person name="Saxena R.K."/>
            <person name="Schlueter J.A."/>
            <person name="Donoghue M.T."/>
            <person name="Azam S."/>
            <person name="Fan G."/>
            <person name="Whaley A.M."/>
            <person name="Farmer A.D."/>
            <person name="Sheridan J."/>
            <person name="Iwata A."/>
            <person name="Tuteja R."/>
            <person name="Penmetsa R.V."/>
            <person name="Wu W."/>
            <person name="Upadhyaya H.D."/>
            <person name="Yang S.P."/>
            <person name="Shah T."/>
            <person name="Saxena K.B."/>
            <person name="Michael T."/>
            <person name="McCombie W.R."/>
            <person name="Yang B."/>
            <person name="Zhang G."/>
            <person name="Yang H."/>
            <person name="Wang J."/>
            <person name="Spillane C."/>
            <person name="Cook D.R."/>
            <person name="May G.D."/>
            <person name="Xu X."/>
            <person name="Jackson S.A."/>
        </authorList>
    </citation>
    <scope>NUCLEOTIDE SEQUENCE [LARGE SCALE GENOMIC DNA]</scope>
</reference>
<dbReference type="InterPro" id="IPR005162">
    <property type="entry name" value="Retrotrans_gag_dom"/>
</dbReference>
<evidence type="ECO:0000313" key="2">
    <source>
        <dbReference type="EMBL" id="KYP41612.1"/>
    </source>
</evidence>
<dbReference type="PANTHER" id="PTHR33223:SF10">
    <property type="entry name" value="AMINOTRANSFERASE-LIKE PLANT MOBILE DOMAIN-CONTAINING PROTEIN"/>
    <property type="match status" value="1"/>
</dbReference>
<dbReference type="AlphaFoldDB" id="A0A151RG79"/>
<dbReference type="PANTHER" id="PTHR33223">
    <property type="entry name" value="CCHC-TYPE DOMAIN-CONTAINING PROTEIN"/>
    <property type="match status" value="1"/>
</dbReference>
<feature type="domain" description="Retrotransposon gag" evidence="1">
    <location>
        <begin position="160"/>
        <end position="251"/>
    </location>
</feature>
<dbReference type="CDD" id="cd00303">
    <property type="entry name" value="retropepsin_like"/>
    <property type="match status" value="1"/>
</dbReference>
<proteinExistence type="predicted"/>
<protein>
    <recommendedName>
        <fullName evidence="1">Retrotransposon gag domain-containing protein</fullName>
    </recommendedName>
</protein>
<dbReference type="InterPro" id="IPR021109">
    <property type="entry name" value="Peptidase_aspartic_dom_sf"/>
</dbReference>
<organism evidence="2 3">
    <name type="scientific">Cajanus cajan</name>
    <name type="common">Pigeon pea</name>
    <name type="synonym">Cajanus indicus</name>
    <dbReference type="NCBI Taxonomy" id="3821"/>
    <lineage>
        <taxon>Eukaryota</taxon>
        <taxon>Viridiplantae</taxon>
        <taxon>Streptophyta</taxon>
        <taxon>Embryophyta</taxon>
        <taxon>Tracheophyta</taxon>
        <taxon>Spermatophyta</taxon>
        <taxon>Magnoliopsida</taxon>
        <taxon>eudicotyledons</taxon>
        <taxon>Gunneridae</taxon>
        <taxon>Pentapetalae</taxon>
        <taxon>rosids</taxon>
        <taxon>fabids</taxon>
        <taxon>Fabales</taxon>
        <taxon>Fabaceae</taxon>
        <taxon>Papilionoideae</taxon>
        <taxon>50 kb inversion clade</taxon>
        <taxon>NPAAA clade</taxon>
        <taxon>indigoferoid/millettioid clade</taxon>
        <taxon>Phaseoleae</taxon>
        <taxon>Cajanus</taxon>
    </lineage>
</organism>
<dbReference type="EMBL" id="KQ483761">
    <property type="protein sequence ID" value="KYP41612.1"/>
    <property type="molecule type" value="Genomic_DNA"/>
</dbReference>
<gene>
    <name evidence="2" type="ORF">KK1_036996</name>
</gene>
<keyword evidence="3" id="KW-1185">Reference proteome</keyword>
<dbReference type="OMA" id="PFMASAN"/>
<name>A0A151RG79_CAJCA</name>
<dbReference type="Proteomes" id="UP000075243">
    <property type="component" value="Unassembled WGS sequence"/>
</dbReference>
<evidence type="ECO:0000313" key="3">
    <source>
        <dbReference type="Proteomes" id="UP000075243"/>
    </source>
</evidence>
<evidence type="ECO:0000259" key="1">
    <source>
        <dbReference type="Pfam" id="PF03732"/>
    </source>
</evidence>
<dbReference type="Pfam" id="PF03732">
    <property type="entry name" value="Retrotrans_gag"/>
    <property type="match status" value="1"/>
</dbReference>
<dbReference type="Gene3D" id="2.40.70.10">
    <property type="entry name" value="Acid Proteases"/>
    <property type="match status" value="1"/>
</dbReference>